<feature type="binding site" evidence="5 10">
    <location>
        <position position="278"/>
    </location>
    <ligand>
        <name>Zn(2+)</name>
        <dbReference type="ChEBI" id="CHEBI:29105"/>
    </ligand>
</feature>
<dbReference type="GO" id="GO:0051287">
    <property type="term" value="F:NAD binding"/>
    <property type="evidence" value="ECO:0007669"/>
    <property type="project" value="InterPro"/>
</dbReference>
<evidence type="ECO:0000256" key="7">
    <source>
        <dbReference type="PIRSR" id="PIRSR000099-1"/>
    </source>
</evidence>
<dbReference type="FunFam" id="3.40.50.1980:FF:000026">
    <property type="entry name" value="Histidinol dehydrogenase"/>
    <property type="match status" value="1"/>
</dbReference>
<organism evidence="12">
    <name type="scientific">uncultured Thermomicrobiales bacterium</name>
    <dbReference type="NCBI Taxonomy" id="1645740"/>
    <lineage>
        <taxon>Bacteria</taxon>
        <taxon>Pseudomonadati</taxon>
        <taxon>Thermomicrobiota</taxon>
        <taxon>Thermomicrobia</taxon>
        <taxon>Thermomicrobiales</taxon>
        <taxon>environmental samples</taxon>
    </lineage>
</organism>
<dbReference type="InterPro" id="IPR012131">
    <property type="entry name" value="Hstdl_DH"/>
</dbReference>
<evidence type="ECO:0000256" key="3">
    <source>
        <dbReference type="ARBA" id="ARBA00022833"/>
    </source>
</evidence>
<comment type="function">
    <text evidence="5">Catalyzes the sequential NAD-dependent oxidations of L-histidinol to L-histidinaldehyde and then to L-histidine.</text>
</comment>
<feature type="binding site" evidence="5 8">
    <location>
        <position position="210"/>
    </location>
    <ligand>
        <name>NAD(+)</name>
        <dbReference type="ChEBI" id="CHEBI:57540"/>
    </ligand>
</feature>
<gene>
    <name evidence="5" type="primary">hisD</name>
    <name evidence="12" type="ORF">AVDCRST_MAG43-927</name>
</gene>
<dbReference type="EMBL" id="CADCWI010000046">
    <property type="protein sequence ID" value="CAA9549422.1"/>
    <property type="molecule type" value="Genomic_DNA"/>
</dbReference>
<keyword evidence="2 5" id="KW-0479">Metal-binding</keyword>
<comment type="pathway">
    <text evidence="5">Amino-acid biosynthesis; L-histidine biosynthesis; L-histidine from 5-phospho-alpha-D-ribose 1-diphosphate: step 9/9.</text>
</comment>
<dbReference type="GO" id="GO:0000105">
    <property type="term" value="P:L-histidine biosynthetic process"/>
    <property type="evidence" value="ECO:0007669"/>
    <property type="project" value="UniProtKB-UniRule"/>
</dbReference>
<feature type="active site" description="Proton acceptor" evidence="5 7">
    <location>
        <position position="346"/>
    </location>
</feature>
<feature type="binding site" evidence="5 9">
    <location>
        <position position="380"/>
    </location>
    <ligand>
        <name>substrate</name>
    </ligand>
</feature>
<dbReference type="PIRSF" id="PIRSF000099">
    <property type="entry name" value="Histidinol_dh"/>
    <property type="match status" value="1"/>
</dbReference>
<feature type="binding site" evidence="5 10">
    <location>
        <position position="380"/>
    </location>
    <ligand>
        <name>Zn(2+)</name>
        <dbReference type="ChEBI" id="CHEBI:29105"/>
    </ligand>
</feature>
<evidence type="ECO:0000256" key="8">
    <source>
        <dbReference type="PIRSR" id="PIRSR000099-2"/>
    </source>
</evidence>
<dbReference type="Gene3D" id="1.20.5.1300">
    <property type="match status" value="1"/>
</dbReference>
<proteinExistence type="inferred from homology"/>
<keyword evidence="5 8" id="KW-0520">NAD</keyword>
<evidence type="ECO:0000313" key="12">
    <source>
        <dbReference type="EMBL" id="CAA9549422.1"/>
    </source>
</evidence>
<dbReference type="NCBIfam" id="TIGR00069">
    <property type="entry name" value="hisD"/>
    <property type="match status" value="1"/>
</dbReference>
<reference evidence="12" key="1">
    <citation type="submission" date="2020-02" db="EMBL/GenBank/DDBJ databases">
        <authorList>
            <person name="Meier V. D."/>
        </authorList>
    </citation>
    <scope>NUCLEOTIDE SEQUENCE</scope>
    <source>
        <strain evidence="12">AVDCRST_MAG43</strain>
    </source>
</reference>
<protein>
    <recommendedName>
        <fullName evidence="5">Histidinol dehydrogenase</fullName>
        <shortName evidence="5">HDH</shortName>
        <ecNumber evidence="5">1.1.1.23</ecNumber>
    </recommendedName>
</protein>
<feature type="active site" description="Proton acceptor" evidence="5 7">
    <location>
        <position position="347"/>
    </location>
</feature>
<dbReference type="HAMAP" id="MF_01024">
    <property type="entry name" value="HisD"/>
    <property type="match status" value="1"/>
</dbReference>
<dbReference type="InterPro" id="IPR016161">
    <property type="entry name" value="Ald_DH/histidinol_DH"/>
</dbReference>
<feature type="binding site" evidence="5 8">
    <location>
        <position position="148"/>
    </location>
    <ligand>
        <name>NAD(+)</name>
        <dbReference type="ChEBI" id="CHEBI:57540"/>
    </ligand>
</feature>
<evidence type="ECO:0000256" key="4">
    <source>
        <dbReference type="ARBA" id="ARBA00023002"/>
    </source>
</evidence>
<evidence type="ECO:0000256" key="2">
    <source>
        <dbReference type="ARBA" id="ARBA00022723"/>
    </source>
</evidence>
<dbReference type="PANTHER" id="PTHR21256">
    <property type="entry name" value="HISTIDINOL DEHYDROGENASE HDH"/>
    <property type="match status" value="1"/>
</dbReference>
<dbReference type="AlphaFoldDB" id="A0A6J4UJG0"/>
<feature type="binding site" evidence="5 10">
    <location>
        <position position="439"/>
    </location>
    <ligand>
        <name>Zn(2+)</name>
        <dbReference type="ChEBI" id="CHEBI:29105"/>
    </ligand>
</feature>
<keyword evidence="5" id="KW-0368">Histidine biosynthesis</keyword>
<evidence type="ECO:0000256" key="6">
    <source>
        <dbReference type="PIRNR" id="PIRNR000099"/>
    </source>
</evidence>
<dbReference type="PANTHER" id="PTHR21256:SF2">
    <property type="entry name" value="HISTIDINE BIOSYNTHESIS TRIFUNCTIONAL PROTEIN"/>
    <property type="match status" value="1"/>
</dbReference>
<keyword evidence="3 5" id="KW-0862">Zinc</keyword>
<dbReference type="InterPro" id="IPR001692">
    <property type="entry name" value="Histidinol_DH_CS"/>
</dbReference>
<dbReference type="PRINTS" id="PR00083">
    <property type="entry name" value="HOLDHDRGNASE"/>
</dbReference>
<dbReference type="UniPathway" id="UPA00031">
    <property type="reaction ID" value="UER00014"/>
</dbReference>
<evidence type="ECO:0000256" key="11">
    <source>
        <dbReference type="RuleBase" id="RU004175"/>
    </source>
</evidence>
<dbReference type="Gene3D" id="3.40.50.1980">
    <property type="entry name" value="Nitrogenase molybdenum iron protein domain"/>
    <property type="match status" value="2"/>
</dbReference>
<keyword evidence="4 5" id="KW-0560">Oxidoreductase</keyword>
<name>A0A6J4UJG0_9BACT</name>
<dbReference type="CDD" id="cd06572">
    <property type="entry name" value="Histidinol_dh"/>
    <property type="match status" value="1"/>
</dbReference>
<feature type="binding site" evidence="5 9">
    <location>
        <position position="281"/>
    </location>
    <ligand>
        <name>substrate</name>
    </ligand>
</feature>
<dbReference type="GO" id="GO:0005829">
    <property type="term" value="C:cytosol"/>
    <property type="evidence" value="ECO:0007669"/>
    <property type="project" value="TreeGrafter"/>
</dbReference>
<dbReference type="GO" id="GO:0008270">
    <property type="term" value="F:zinc ion binding"/>
    <property type="evidence" value="ECO:0007669"/>
    <property type="project" value="UniProtKB-UniRule"/>
</dbReference>
<evidence type="ECO:0000256" key="9">
    <source>
        <dbReference type="PIRSR" id="PIRSR000099-3"/>
    </source>
</evidence>
<dbReference type="Pfam" id="PF00815">
    <property type="entry name" value="Histidinol_dh"/>
    <property type="match status" value="1"/>
</dbReference>
<feature type="binding site" evidence="5 9">
    <location>
        <position position="278"/>
    </location>
    <ligand>
        <name>substrate</name>
    </ligand>
</feature>
<evidence type="ECO:0000256" key="1">
    <source>
        <dbReference type="ARBA" id="ARBA00010178"/>
    </source>
</evidence>
<dbReference type="EC" id="1.1.1.23" evidence="5"/>
<dbReference type="PROSITE" id="PS00611">
    <property type="entry name" value="HISOL_DEHYDROGENASE"/>
    <property type="match status" value="1"/>
</dbReference>
<evidence type="ECO:0000256" key="10">
    <source>
        <dbReference type="PIRSR" id="PIRSR000099-4"/>
    </source>
</evidence>
<evidence type="ECO:0000256" key="5">
    <source>
        <dbReference type="HAMAP-Rule" id="MF_01024"/>
    </source>
</evidence>
<comment type="similarity">
    <text evidence="1 5 6 11">Belongs to the histidinol dehydrogenase family.</text>
</comment>
<feature type="binding site" evidence="5 9">
    <location>
        <position position="434"/>
    </location>
    <ligand>
        <name>substrate</name>
    </ligand>
</feature>
<sequence length="455" mass="48182">MPDTHSSRISIVEGYSAAASRLQRRGEFVQTELSPASADRIVDVFGERLTARQVVDRIVDDVKAEGDAAVSRYTLAFDGRAAGSVEVPRDVWDSAWDAVGPELRKALTVAAERVRQFHERQLRQSWFHTEELGIFGQIVKPLERIGIYTPGGSAALPSSLLMTAIPARVAGVKDIVISAPPRHEGGVAPIILAAAKIADVDRVFAIGGAQAIAAMAFGTATVPHVDKILGPGNIFVALAKQRVFGAVDIDQIAGPTETMLIADDSADVEYAAADMLAQAEHDEQASAILVTTSRSFAAKVVTELERQLATLERAEIARASILRNGLIAIVDTLDEAIALSNSYAPEHLCLLVEQPWDLVPNVEHAGGIFIGEQSPEALGDYTAGPSHVMPTGGTARYSSPVNVGDFVKVISVVAGNSRAIRTLGPATIAFAQAEGLGGHASAIDRRLRRLGADGL</sequence>
<feature type="binding site" evidence="5 9">
    <location>
        <position position="439"/>
    </location>
    <ligand>
        <name>substrate</name>
    </ligand>
</feature>
<dbReference type="FunFam" id="3.40.50.1980:FF:000001">
    <property type="entry name" value="Histidinol dehydrogenase"/>
    <property type="match status" value="1"/>
</dbReference>
<comment type="catalytic activity">
    <reaction evidence="5">
        <text>L-histidinol + 2 NAD(+) + H2O = L-histidine + 2 NADH + 3 H(+)</text>
        <dbReference type="Rhea" id="RHEA:20641"/>
        <dbReference type="ChEBI" id="CHEBI:15377"/>
        <dbReference type="ChEBI" id="CHEBI:15378"/>
        <dbReference type="ChEBI" id="CHEBI:57540"/>
        <dbReference type="ChEBI" id="CHEBI:57595"/>
        <dbReference type="ChEBI" id="CHEBI:57699"/>
        <dbReference type="ChEBI" id="CHEBI:57945"/>
        <dbReference type="EC" id="1.1.1.23"/>
    </reaction>
</comment>
<keyword evidence="5" id="KW-0028">Amino-acid biosynthesis</keyword>
<feature type="binding site" evidence="5 9">
    <location>
        <position position="256"/>
    </location>
    <ligand>
        <name>substrate</name>
    </ligand>
</feature>
<feature type="binding site" evidence="5 9">
    <location>
        <position position="347"/>
    </location>
    <ligand>
        <name>substrate</name>
    </ligand>
</feature>
<dbReference type="InterPro" id="IPR022695">
    <property type="entry name" value="Histidinol_DH_monofunct"/>
</dbReference>
<feature type="binding site" evidence="5 8">
    <location>
        <position position="233"/>
    </location>
    <ligand>
        <name>NAD(+)</name>
        <dbReference type="ChEBI" id="CHEBI:57540"/>
    </ligand>
</feature>
<comment type="cofactor">
    <cofactor evidence="5 10">
        <name>Zn(2+)</name>
        <dbReference type="ChEBI" id="CHEBI:29105"/>
    </cofactor>
    <text evidence="5 10">Binds 1 zinc ion per subunit.</text>
</comment>
<dbReference type="SUPFAM" id="SSF53720">
    <property type="entry name" value="ALDH-like"/>
    <property type="match status" value="1"/>
</dbReference>
<accession>A0A6J4UJG0</accession>
<dbReference type="GO" id="GO:0004399">
    <property type="term" value="F:histidinol dehydrogenase activity"/>
    <property type="evidence" value="ECO:0007669"/>
    <property type="project" value="UniProtKB-UniRule"/>
</dbReference>
<feature type="binding site" evidence="5 10">
    <location>
        <position position="281"/>
    </location>
    <ligand>
        <name>Zn(2+)</name>
        <dbReference type="ChEBI" id="CHEBI:29105"/>
    </ligand>
</feature>